<dbReference type="NCBIfam" id="NF033542">
    <property type="entry name" value="transpos_IS110"/>
    <property type="match status" value="1"/>
</dbReference>
<dbReference type="EMBL" id="KP795650">
    <property type="protein sequence ID" value="AKN39477.1"/>
    <property type="molecule type" value="Genomic_DNA"/>
</dbReference>
<organism evidence="4">
    <name type="scientific">Vibrio genomosp. F6</name>
    <dbReference type="NCBI Taxonomy" id="723172"/>
    <lineage>
        <taxon>Bacteria</taxon>
        <taxon>Pseudomonadati</taxon>
        <taxon>Pseudomonadota</taxon>
        <taxon>Gammaproteobacteria</taxon>
        <taxon>Vibrionales</taxon>
        <taxon>Vibrionaceae</taxon>
        <taxon>Vibrio</taxon>
    </lineage>
</organism>
<dbReference type="GO" id="GO:0006313">
    <property type="term" value="P:DNA transposition"/>
    <property type="evidence" value="ECO:0007669"/>
    <property type="project" value="InterPro"/>
</dbReference>
<dbReference type="Pfam" id="PF02371">
    <property type="entry name" value="Transposase_20"/>
    <property type="match status" value="1"/>
</dbReference>
<dbReference type="PANTHER" id="PTHR33055">
    <property type="entry name" value="TRANSPOSASE FOR INSERTION SEQUENCE ELEMENT IS1111A"/>
    <property type="match status" value="1"/>
</dbReference>
<reference evidence="4" key="1">
    <citation type="journal article" date="2015" name="MBio">
        <title>Eco-Evolutionary Dynamics of Episomes among Ecologically Cohesive Bacterial Populations.</title>
        <authorList>
            <person name="Xue H."/>
            <person name="Cordero O.X."/>
            <person name="Camas F.M."/>
            <person name="Trimble W."/>
            <person name="Meyer F."/>
            <person name="Guglielmini J."/>
            <person name="Rocha E.P."/>
            <person name="Polz M.F."/>
        </authorList>
    </citation>
    <scope>NUCLEOTIDE SEQUENCE</scope>
    <source>
        <strain evidence="4">FF_110</strain>
    </source>
</reference>
<dbReference type="PANTHER" id="PTHR33055:SF3">
    <property type="entry name" value="PUTATIVE TRANSPOSASE FOR IS117-RELATED"/>
    <property type="match status" value="1"/>
</dbReference>
<sequence>MNNSHIIGIDLGKHSFHLVGHDHAGNQLFKKKLTRQKLLEFLSCHEPVIIAMESCGGSHWLARKCTEFGHTAKLIPPQYVKPYVKTNKNDFIDADAIAEAASRPTMRFSSAKTESAQVISTIRKIRSGYIRERTACMNRIGSILLEFGVSLPKGHASMKGLFQWLADKNQNLPPLIIFELSELHEHYQNLNERIDSQADKVERILADNEQMKQLQSVPGIGPVIASACLSSVGNPNDFKNGRNFAAWIGLVPIQYSTGGKSTLLGISKRGNKELRTLFIHAARSILWRDKSVEKYFGSWLVELKKRKPFNVAVVALANKIARIAWAVLVSKKSFEIRT</sequence>
<feature type="coiled-coil region" evidence="1">
    <location>
        <begin position="180"/>
        <end position="207"/>
    </location>
</feature>
<proteinExistence type="predicted"/>
<feature type="domain" description="Transposase IS116/IS110/IS902 C-terminal" evidence="3">
    <location>
        <begin position="212"/>
        <end position="295"/>
    </location>
</feature>
<evidence type="ECO:0000313" key="4">
    <source>
        <dbReference type="EMBL" id="AKN39477.1"/>
    </source>
</evidence>
<evidence type="ECO:0000259" key="2">
    <source>
        <dbReference type="Pfam" id="PF01548"/>
    </source>
</evidence>
<keyword evidence="1" id="KW-0175">Coiled coil</keyword>
<evidence type="ECO:0000256" key="1">
    <source>
        <dbReference type="SAM" id="Coils"/>
    </source>
</evidence>
<dbReference type="InterPro" id="IPR002525">
    <property type="entry name" value="Transp_IS110-like_N"/>
</dbReference>
<dbReference type="AlphaFoldDB" id="A0A0H3ZY28"/>
<dbReference type="GO" id="GO:0003677">
    <property type="term" value="F:DNA binding"/>
    <property type="evidence" value="ECO:0007669"/>
    <property type="project" value="InterPro"/>
</dbReference>
<dbReference type="Pfam" id="PF01548">
    <property type="entry name" value="DEDD_Tnp_IS110"/>
    <property type="match status" value="1"/>
</dbReference>
<dbReference type="InterPro" id="IPR047650">
    <property type="entry name" value="Transpos_IS110"/>
</dbReference>
<feature type="domain" description="Transposase IS110-like N-terminal" evidence="2">
    <location>
        <begin position="7"/>
        <end position="146"/>
    </location>
</feature>
<accession>A0A0H3ZY28</accession>
<dbReference type="InterPro" id="IPR003346">
    <property type="entry name" value="Transposase_20"/>
</dbReference>
<evidence type="ECO:0000259" key="3">
    <source>
        <dbReference type="Pfam" id="PF02371"/>
    </source>
</evidence>
<protein>
    <submittedName>
        <fullName evidence="4">Mobile element protein</fullName>
    </submittedName>
</protein>
<dbReference type="GO" id="GO:0004803">
    <property type="term" value="F:transposase activity"/>
    <property type="evidence" value="ECO:0007669"/>
    <property type="project" value="InterPro"/>
</dbReference>
<name>A0A0H3ZY28_9VIBR</name>